<dbReference type="EMBL" id="UINC01175275">
    <property type="protein sequence ID" value="SVD81814.1"/>
    <property type="molecule type" value="Genomic_DNA"/>
</dbReference>
<gene>
    <name evidence="1" type="ORF">METZ01_LOCUS434668</name>
</gene>
<feature type="non-terminal residue" evidence="1">
    <location>
        <position position="1"/>
    </location>
</feature>
<sequence length="264" mass="30410">TYKMSRQDGEFELYSNPTEGGIYFVNTKLIQYEHVLVFNNITKFNDVIYQPGLGNRQHRLRLVGYKTGGWDGSLTAEGFIYNDGDVPLWIANTNYVRGDIVKFRDKLYTSLINQTSTSTFVYENWAQTDSFKIGLLPNFDTLGKNFESFYDVNAVNLESETDKYGKGSIGYQNRDYFNQIGLDDVSQVKFYQGMLQEKGTKNSIDKLIRSKFDQISSDINFYEEWAIRNAEYGATDLNSRVEILLDEEGFVDNPQPITVYNTIQ</sequence>
<dbReference type="AlphaFoldDB" id="A0A382YF10"/>
<accession>A0A382YF10</accession>
<reference evidence="1" key="1">
    <citation type="submission" date="2018-05" db="EMBL/GenBank/DDBJ databases">
        <authorList>
            <person name="Lanie J.A."/>
            <person name="Ng W.-L."/>
            <person name="Kazmierczak K.M."/>
            <person name="Andrzejewski T.M."/>
            <person name="Davidsen T.M."/>
            <person name="Wayne K.J."/>
            <person name="Tettelin H."/>
            <person name="Glass J.I."/>
            <person name="Rusch D."/>
            <person name="Podicherti R."/>
            <person name="Tsui H.-C.T."/>
            <person name="Winkler M.E."/>
        </authorList>
    </citation>
    <scope>NUCLEOTIDE SEQUENCE</scope>
</reference>
<dbReference type="Gene3D" id="2.10.10.20">
    <property type="entry name" value="Carbohydrate-binding module superfamily 5/12"/>
    <property type="match status" value="1"/>
</dbReference>
<organism evidence="1">
    <name type="scientific">marine metagenome</name>
    <dbReference type="NCBI Taxonomy" id="408172"/>
    <lineage>
        <taxon>unclassified sequences</taxon>
        <taxon>metagenomes</taxon>
        <taxon>ecological metagenomes</taxon>
    </lineage>
</organism>
<name>A0A382YF10_9ZZZZ</name>
<evidence type="ECO:0000313" key="1">
    <source>
        <dbReference type="EMBL" id="SVD81814.1"/>
    </source>
</evidence>
<feature type="non-terminal residue" evidence="1">
    <location>
        <position position="264"/>
    </location>
</feature>
<proteinExistence type="predicted"/>
<protein>
    <submittedName>
        <fullName evidence="1">Uncharacterized protein</fullName>
    </submittedName>
</protein>